<dbReference type="Proteomes" id="UP000663850">
    <property type="component" value="Unassembled WGS sequence"/>
</dbReference>
<sequence length="135" mass="15015">MLGLKVSAILAASTYLVVATPTATASNLRRPNVLPRDNTCLQGQWYWQRLGMCVPEYVNIPDAAPKPPTDAACPTKWYWNKNHCFPISKAALQNNCPKGSGWNEQSLRCNRTPNFKPKPKLHNLFPLKGGDLGRP</sequence>
<accession>A0A8H3C7R7</accession>
<evidence type="ECO:0000313" key="3">
    <source>
        <dbReference type="Proteomes" id="UP000663850"/>
    </source>
</evidence>
<name>A0A8H3C7R7_9AGAM</name>
<reference evidence="2" key="1">
    <citation type="submission" date="2021-01" db="EMBL/GenBank/DDBJ databases">
        <authorList>
            <person name="Kaushik A."/>
        </authorList>
    </citation>
    <scope>NUCLEOTIDE SEQUENCE</scope>
    <source>
        <strain evidence="2">Type strain: AG8-Rh-89/</strain>
    </source>
</reference>
<protein>
    <recommendedName>
        <fullName evidence="4">Chitin-binding type-2 domain-containing protein</fullName>
    </recommendedName>
</protein>
<dbReference type="AlphaFoldDB" id="A0A8H3C7R7"/>
<comment type="caution">
    <text evidence="2">The sequence shown here is derived from an EMBL/GenBank/DDBJ whole genome shotgun (WGS) entry which is preliminary data.</text>
</comment>
<feature type="chain" id="PRO_5034558439" description="Chitin-binding type-2 domain-containing protein" evidence="1">
    <location>
        <begin position="20"/>
        <end position="135"/>
    </location>
</feature>
<evidence type="ECO:0000313" key="2">
    <source>
        <dbReference type="EMBL" id="CAE6475462.1"/>
    </source>
</evidence>
<dbReference type="EMBL" id="CAJMWZ010003484">
    <property type="protein sequence ID" value="CAE6475462.1"/>
    <property type="molecule type" value="Genomic_DNA"/>
</dbReference>
<feature type="signal peptide" evidence="1">
    <location>
        <begin position="1"/>
        <end position="19"/>
    </location>
</feature>
<evidence type="ECO:0000256" key="1">
    <source>
        <dbReference type="SAM" id="SignalP"/>
    </source>
</evidence>
<gene>
    <name evidence="2" type="ORF">RDB_LOCUS68476</name>
</gene>
<proteinExistence type="predicted"/>
<organism evidence="2 3">
    <name type="scientific">Rhizoctonia solani</name>
    <dbReference type="NCBI Taxonomy" id="456999"/>
    <lineage>
        <taxon>Eukaryota</taxon>
        <taxon>Fungi</taxon>
        <taxon>Dikarya</taxon>
        <taxon>Basidiomycota</taxon>
        <taxon>Agaricomycotina</taxon>
        <taxon>Agaricomycetes</taxon>
        <taxon>Cantharellales</taxon>
        <taxon>Ceratobasidiaceae</taxon>
        <taxon>Rhizoctonia</taxon>
    </lineage>
</organism>
<keyword evidence="1" id="KW-0732">Signal</keyword>
<evidence type="ECO:0008006" key="4">
    <source>
        <dbReference type="Google" id="ProtNLM"/>
    </source>
</evidence>